<protein>
    <submittedName>
        <fullName evidence="1">Uncharacterized protein</fullName>
    </submittedName>
</protein>
<dbReference type="AlphaFoldDB" id="A0AAV0VR65"/>
<evidence type="ECO:0000313" key="1">
    <source>
        <dbReference type="EMBL" id="CAI6345223.1"/>
    </source>
</evidence>
<proteinExistence type="predicted"/>
<dbReference type="Proteomes" id="UP001160148">
    <property type="component" value="Unassembled WGS sequence"/>
</dbReference>
<accession>A0AAV0VR65</accession>
<name>A0AAV0VR65_9HEMI</name>
<gene>
    <name evidence="1" type="ORF">MEUPH1_LOCUS2256</name>
</gene>
<keyword evidence="2" id="KW-1185">Reference proteome</keyword>
<organism evidence="1 2">
    <name type="scientific">Macrosiphum euphorbiae</name>
    <name type="common">potato aphid</name>
    <dbReference type="NCBI Taxonomy" id="13131"/>
    <lineage>
        <taxon>Eukaryota</taxon>
        <taxon>Metazoa</taxon>
        <taxon>Ecdysozoa</taxon>
        <taxon>Arthropoda</taxon>
        <taxon>Hexapoda</taxon>
        <taxon>Insecta</taxon>
        <taxon>Pterygota</taxon>
        <taxon>Neoptera</taxon>
        <taxon>Paraneoptera</taxon>
        <taxon>Hemiptera</taxon>
        <taxon>Sternorrhyncha</taxon>
        <taxon>Aphidomorpha</taxon>
        <taxon>Aphidoidea</taxon>
        <taxon>Aphididae</taxon>
        <taxon>Macrosiphini</taxon>
        <taxon>Macrosiphum</taxon>
    </lineage>
</organism>
<comment type="caution">
    <text evidence="1">The sequence shown here is derived from an EMBL/GenBank/DDBJ whole genome shotgun (WGS) entry which is preliminary data.</text>
</comment>
<reference evidence="1 2" key="1">
    <citation type="submission" date="2023-01" db="EMBL/GenBank/DDBJ databases">
        <authorList>
            <person name="Whitehead M."/>
        </authorList>
    </citation>
    <scope>NUCLEOTIDE SEQUENCE [LARGE SCALE GENOMIC DNA]</scope>
</reference>
<evidence type="ECO:0000313" key="2">
    <source>
        <dbReference type="Proteomes" id="UP001160148"/>
    </source>
</evidence>
<sequence length="103" mass="11342">MTIGRLVVGAEQMCLRMYAQAVTANPSSNWHRKVRPLVRPSRQPTTHAKYRTTTSGYLYTTPPPLLYIVAISLHADDTVVNRLIRGIGAVEIAKHTSATRIGG</sequence>
<dbReference type="EMBL" id="CARXXK010000001">
    <property type="protein sequence ID" value="CAI6345223.1"/>
    <property type="molecule type" value="Genomic_DNA"/>
</dbReference>